<feature type="transmembrane region" description="Helical" evidence="5">
    <location>
        <begin position="6"/>
        <end position="22"/>
    </location>
</feature>
<gene>
    <name evidence="7" type="ORF">H9Q13_11110</name>
</gene>
<feature type="transmembrane region" description="Helical" evidence="5">
    <location>
        <begin position="98"/>
        <end position="116"/>
    </location>
</feature>
<feature type="transmembrane region" description="Helical" evidence="5">
    <location>
        <begin position="327"/>
        <end position="345"/>
    </location>
</feature>
<feature type="transmembrane region" description="Helical" evidence="5">
    <location>
        <begin position="365"/>
        <end position="383"/>
    </location>
</feature>
<keyword evidence="4 5" id="KW-0472">Membrane</keyword>
<evidence type="ECO:0000256" key="5">
    <source>
        <dbReference type="SAM" id="Phobius"/>
    </source>
</evidence>
<sequence length="429" mass="49392">MNLFFLTVELFTFVFAIYVLLYKKELAIVYVPVFIFSRVVATPIAPASAYYAMISLFIIYFIYNNPTFFKENIFSLLLIVLYSILLTRSTDLETIRPGLFSVIWLFLTIPLIHSIYKKFSRDEVLEELAFSAFIILALFILNVLVSSFYGYSPKLMYGISSGILFGNLYATDFNILAFALFIILLYVINQKKPIYFLAFIVSLAFIMLSFRRSVMGMSLLGIAVILFIFMFKKNIKNLVLFGGLTAVISFVVLLNTNFLDVFIERYEQRKLAERELSEETRFLEYDIIYQDLFVYNDYNPWFGYELLNSGGNYGKGILDERTLHSDLTSIVHSTGIIGLLLYLLMVFTSFKQAFRYARSGSDNLIILYCAAAFVVYTITGRYTSSESMMFLFMILALPLTQKDEPSSTILSQEEYPALAPNYFRKLALK</sequence>
<feature type="transmembrane region" description="Helical" evidence="5">
    <location>
        <begin position="215"/>
        <end position="232"/>
    </location>
</feature>
<evidence type="ECO:0000259" key="6">
    <source>
        <dbReference type="Pfam" id="PF04932"/>
    </source>
</evidence>
<keyword evidence="8" id="KW-1185">Reference proteome</keyword>
<feature type="transmembrane region" description="Helical" evidence="5">
    <location>
        <begin position="194"/>
        <end position="210"/>
    </location>
</feature>
<proteinExistence type="predicted"/>
<keyword evidence="7" id="KW-0436">Ligase</keyword>
<comment type="caution">
    <text evidence="7">The sequence shown here is derived from an EMBL/GenBank/DDBJ whole genome shotgun (WGS) entry which is preliminary data.</text>
</comment>
<reference evidence="7 8" key="1">
    <citation type="submission" date="2020-09" db="EMBL/GenBank/DDBJ databases">
        <title>Genome sequencing and assembly of Pontibacter sp.</title>
        <authorList>
            <person name="Chhetri G."/>
        </authorList>
    </citation>
    <scope>NUCLEOTIDE SEQUENCE [LARGE SCALE GENOMIC DNA]</scope>
    <source>
        <strain evidence="7 8">JH31</strain>
    </source>
</reference>
<feature type="transmembrane region" description="Helical" evidence="5">
    <location>
        <begin position="163"/>
        <end position="188"/>
    </location>
</feature>
<feature type="transmembrane region" description="Helical" evidence="5">
    <location>
        <begin position="29"/>
        <end position="62"/>
    </location>
</feature>
<dbReference type="RefSeq" id="WP_191183862.1">
    <property type="nucleotide sequence ID" value="NZ_JACXAJ010000004.1"/>
</dbReference>
<dbReference type="GO" id="GO:0016874">
    <property type="term" value="F:ligase activity"/>
    <property type="evidence" value="ECO:0007669"/>
    <property type="project" value="UniProtKB-KW"/>
</dbReference>
<evidence type="ECO:0000256" key="4">
    <source>
        <dbReference type="ARBA" id="ARBA00023136"/>
    </source>
</evidence>
<dbReference type="InterPro" id="IPR007016">
    <property type="entry name" value="O-antigen_ligase-rel_domated"/>
</dbReference>
<evidence type="ECO:0000313" key="7">
    <source>
        <dbReference type="EMBL" id="MBD1397714.1"/>
    </source>
</evidence>
<organism evidence="7 8">
    <name type="scientific">Pontibacter aquaedesilientis</name>
    <dbReference type="NCBI Taxonomy" id="2766980"/>
    <lineage>
        <taxon>Bacteria</taxon>
        <taxon>Pseudomonadati</taxon>
        <taxon>Bacteroidota</taxon>
        <taxon>Cytophagia</taxon>
        <taxon>Cytophagales</taxon>
        <taxon>Hymenobacteraceae</taxon>
        <taxon>Pontibacter</taxon>
    </lineage>
</organism>
<comment type="subcellular location">
    <subcellularLocation>
        <location evidence="1">Membrane</location>
        <topology evidence="1">Multi-pass membrane protein</topology>
    </subcellularLocation>
</comment>
<protein>
    <submittedName>
        <fullName evidence="7">O-antigen ligase family protein</fullName>
    </submittedName>
</protein>
<feature type="transmembrane region" description="Helical" evidence="5">
    <location>
        <begin position="128"/>
        <end position="151"/>
    </location>
</feature>
<dbReference type="EMBL" id="JACXAJ010000004">
    <property type="protein sequence ID" value="MBD1397714.1"/>
    <property type="molecule type" value="Genomic_DNA"/>
</dbReference>
<dbReference type="PANTHER" id="PTHR37422:SF17">
    <property type="entry name" value="O-ANTIGEN LIGASE"/>
    <property type="match status" value="1"/>
</dbReference>
<evidence type="ECO:0000256" key="3">
    <source>
        <dbReference type="ARBA" id="ARBA00022989"/>
    </source>
</evidence>
<dbReference type="Pfam" id="PF04932">
    <property type="entry name" value="Wzy_C"/>
    <property type="match status" value="1"/>
</dbReference>
<dbReference type="PANTHER" id="PTHR37422">
    <property type="entry name" value="TEICHURONIC ACID BIOSYNTHESIS PROTEIN TUAE"/>
    <property type="match status" value="1"/>
</dbReference>
<evidence type="ECO:0000313" key="8">
    <source>
        <dbReference type="Proteomes" id="UP000625551"/>
    </source>
</evidence>
<feature type="transmembrane region" description="Helical" evidence="5">
    <location>
        <begin position="238"/>
        <end position="263"/>
    </location>
</feature>
<accession>A0ABR7XHD9</accession>
<feature type="domain" description="O-antigen ligase-related" evidence="6">
    <location>
        <begin position="197"/>
        <end position="343"/>
    </location>
</feature>
<feature type="transmembrane region" description="Helical" evidence="5">
    <location>
        <begin position="68"/>
        <end position="86"/>
    </location>
</feature>
<dbReference type="Proteomes" id="UP000625551">
    <property type="component" value="Unassembled WGS sequence"/>
</dbReference>
<keyword evidence="3 5" id="KW-1133">Transmembrane helix</keyword>
<evidence type="ECO:0000256" key="1">
    <source>
        <dbReference type="ARBA" id="ARBA00004141"/>
    </source>
</evidence>
<name>A0ABR7XHD9_9BACT</name>
<keyword evidence="2 5" id="KW-0812">Transmembrane</keyword>
<dbReference type="InterPro" id="IPR051533">
    <property type="entry name" value="WaaL-like"/>
</dbReference>
<evidence type="ECO:0000256" key="2">
    <source>
        <dbReference type="ARBA" id="ARBA00022692"/>
    </source>
</evidence>